<evidence type="ECO:0000313" key="4">
    <source>
        <dbReference type="Ensembl" id="ENSMMOP00000002636.1"/>
    </source>
</evidence>
<accession>A0A3Q3VM74</accession>
<feature type="compositionally biased region" description="Low complexity" evidence="2">
    <location>
        <begin position="754"/>
        <end position="766"/>
    </location>
</feature>
<dbReference type="Pfam" id="PF01585">
    <property type="entry name" value="G-patch"/>
    <property type="match status" value="1"/>
</dbReference>
<feature type="compositionally biased region" description="Acidic residues" evidence="2">
    <location>
        <begin position="732"/>
        <end position="742"/>
    </location>
</feature>
<reference evidence="4" key="2">
    <citation type="submission" date="2025-09" db="UniProtKB">
        <authorList>
            <consortium name="Ensembl"/>
        </authorList>
    </citation>
    <scope>IDENTIFICATION</scope>
</reference>
<evidence type="ECO:0000256" key="2">
    <source>
        <dbReference type="SAM" id="MobiDB-lite"/>
    </source>
</evidence>
<dbReference type="AlphaFoldDB" id="A0A3Q3VM74"/>
<evidence type="ECO:0000313" key="5">
    <source>
        <dbReference type="Proteomes" id="UP000261620"/>
    </source>
</evidence>
<evidence type="ECO:0000256" key="1">
    <source>
        <dbReference type="ARBA" id="ARBA00008600"/>
    </source>
</evidence>
<dbReference type="GO" id="GO:0005634">
    <property type="term" value="C:nucleus"/>
    <property type="evidence" value="ECO:0007669"/>
    <property type="project" value="TreeGrafter"/>
</dbReference>
<dbReference type="Proteomes" id="UP000261620">
    <property type="component" value="Unplaced"/>
</dbReference>
<dbReference type="Ensembl" id="ENSMMOT00000002678.1">
    <property type="protein sequence ID" value="ENSMMOP00000002636.1"/>
    <property type="gene ID" value="ENSMMOG00000002140.1"/>
</dbReference>
<feature type="region of interest" description="Disordered" evidence="2">
    <location>
        <begin position="630"/>
        <end position="775"/>
    </location>
</feature>
<organism evidence="4 5">
    <name type="scientific">Mola mola</name>
    <name type="common">Ocean sunfish</name>
    <name type="synonym">Tetraodon mola</name>
    <dbReference type="NCBI Taxonomy" id="94237"/>
    <lineage>
        <taxon>Eukaryota</taxon>
        <taxon>Metazoa</taxon>
        <taxon>Chordata</taxon>
        <taxon>Craniata</taxon>
        <taxon>Vertebrata</taxon>
        <taxon>Euteleostomi</taxon>
        <taxon>Actinopterygii</taxon>
        <taxon>Neopterygii</taxon>
        <taxon>Teleostei</taxon>
        <taxon>Neoteleostei</taxon>
        <taxon>Acanthomorphata</taxon>
        <taxon>Eupercaria</taxon>
        <taxon>Tetraodontiformes</taxon>
        <taxon>Molidae</taxon>
        <taxon>Mola</taxon>
    </lineage>
</organism>
<comment type="similarity">
    <text evidence="1">Belongs to the GPATCH1 family.</text>
</comment>
<reference evidence="4" key="1">
    <citation type="submission" date="2025-08" db="UniProtKB">
        <authorList>
            <consortium name="Ensembl"/>
        </authorList>
    </citation>
    <scope>IDENTIFICATION</scope>
</reference>
<feature type="region of interest" description="Disordered" evidence="2">
    <location>
        <begin position="1"/>
        <end position="31"/>
    </location>
</feature>
<feature type="region of interest" description="Disordered" evidence="2">
    <location>
        <begin position="813"/>
        <end position="862"/>
    </location>
</feature>
<dbReference type="Pfam" id="PF07713">
    <property type="entry name" value="DUF1604"/>
    <property type="match status" value="1"/>
</dbReference>
<dbReference type="OMA" id="QLWQQHA"/>
<dbReference type="STRING" id="94237.ENSMMOP00000002636"/>
<dbReference type="GO" id="GO:0003723">
    <property type="term" value="F:RNA binding"/>
    <property type="evidence" value="ECO:0007669"/>
    <property type="project" value="TreeGrafter"/>
</dbReference>
<dbReference type="InterPro" id="IPR000467">
    <property type="entry name" value="G_patch_dom"/>
</dbReference>
<feature type="domain" description="G-patch" evidence="3">
    <location>
        <begin position="152"/>
        <end position="172"/>
    </location>
</feature>
<feature type="region of interest" description="Disordered" evidence="2">
    <location>
        <begin position="787"/>
        <end position="806"/>
    </location>
</feature>
<dbReference type="GO" id="GO:0006397">
    <property type="term" value="P:mRNA processing"/>
    <property type="evidence" value="ECO:0007669"/>
    <property type="project" value="InterPro"/>
</dbReference>
<feature type="region of interest" description="Disordered" evidence="2">
    <location>
        <begin position="428"/>
        <end position="452"/>
    </location>
</feature>
<dbReference type="Pfam" id="PF26093">
    <property type="entry name" value="HTH_TGH"/>
    <property type="match status" value="1"/>
</dbReference>
<evidence type="ECO:0000259" key="3">
    <source>
        <dbReference type="PROSITE" id="PS50174"/>
    </source>
</evidence>
<keyword evidence="5" id="KW-1185">Reference proteome</keyword>
<feature type="compositionally biased region" description="Basic residues" evidence="2">
    <location>
        <begin position="826"/>
        <end position="851"/>
    </location>
</feature>
<name>A0A3Q3VM74_MOLML</name>
<feature type="region of interest" description="Disordered" evidence="2">
    <location>
        <begin position="169"/>
        <end position="190"/>
    </location>
</feature>
<sequence length="862" mass="95788">NMASDGDGDEDFVTYGTALEPLEEDEPLKKPVPLHEQTVKDEKGRYLRFHGAFTGGFSAGYFNTVGTKEGWSPSTFVSSRQQKAEKHHARPEDFMDEEDFSEHGIAPQQITTSQEFSSGRRDEVQEKARAVSAQAALIPGDSLLEGLIAPARSSIGVELLKRMGWKEGQGVGPRVKRRARRQQPDGGGRVYGCALPHAGSEDSEDDGDEEFAPENLTFAPKDVTPVDFNPKQGVQGLGYRGLDPGMALLGRGAPDHIDLFNPGGVAGQVDVYHRDSMSRYDRVLEGEEPGDGLYGWTAPQQYTQTRGKSRDSSYIGKILEGFTLAQKPAEEKTIFPPPTLPSNYRPVHWFRPAVDVSHLSEVSPALAEALRTSRGHMIKEEPQQGGRHQLDSDQRRTLLGEDVLRGPSSVMELLRPEDRERLLNLRNASSSPSIKTSAPACHAASPASGSTASSGLQQEALAVWRGIQTSSQTFRPFEKNPSKQVRYELYLDRLKQGDKDALEQSLDPGLTEWERSRERDEFVRASILYRPSSSSLSSRFTRAKHQDDEDCVEVNRDQEGDVDDKQSAVKVKMFGKLTRETFEWHPDKLLCKRFNVPNPYPGSGVVGLPKVKRDKFSVFNFLTTTESRGRSQLTELTQCSSSSAPPKPAEPGKRSRWDVSDQKEGQQENDPLSELLSAARHQAEAKLGKSSAPTLSAERLDAQQGSCSGESHHHTSDVSTRMRGSIQKNDGDGEEEEEEEEESRPPMDLFKAIFSSDDNSFSSSEVESNDEEAMKEEELPNLFNITSSVSSSTLTPSQPTGKNRQMSILRGAISTCSPNEEEALRKRSKEKKHKNKKQHKHNKEKKVKKEKRMNDFCSSVLR</sequence>
<dbReference type="PANTHER" id="PTHR13384:SF19">
    <property type="entry name" value="G PATCH DOMAIN-CONTAINING PROTEIN 1"/>
    <property type="match status" value="1"/>
</dbReference>
<proteinExistence type="inferred from homology"/>
<dbReference type="InterPro" id="IPR011666">
    <property type="entry name" value="DUF1604"/>
</dbReference>
<dbReference type="PANTHER" id="PTHR13384">
    <property type="entry name" value="G PATCH DOMAIN-CONTAINING PROTEIN 1"/>
    <property type="match status" value="1"/>
</dbReference>
<dbReference type="PROSITE" id="PS50174">
    <property type="entry name" value="G_PATCH"/>
    <property type="match status" value="1"/>
</dbReference>
<protein>
    <recommendedName>
        <fullName evidence="3">G-patch domain-containing protein</fullName>
    </recommendedName>
</protein>
<feature type="compositionally biased region" description="Low complexity" evidence="2">
    <location>
        <begin position="787"/>
        <end position="800"/>
    </location>
</feature>
<feature type="compositionally biased region" description="Low complexity" evidence="2">
    <location>
        <begin position="437"/>
        <end position="452"/>
    </location>
</feature>
<feature type="compositionally biased region" description="Acidic residues" evidence="2">
    <location>
        <begin position="1"/>
        <end position="12"/>
    </location>
</feature>
<feature type="compositionally biased region" description="Basic and acidic residues" evidence="2">
    <location>
        <begin position="650"/>
        <end position="666"/>
    </location>
</feature>
<feature type="compositionally biased region" description="Polar residues" evidence="2">
    <location>
        <begin position="630"/>
        <end position="639"/>
    </location>
</feature>